<protein>
    <submittedName>
        <fullName evidence="2">Uncharacterized protein</fullName>
    </submittedName>
</protein>
<gene>
    <name evidence="2" type="ORF">GCM10025869_20320</name>
</gene>
<keyword evidence="3" id="KW-1185">Reference proteome</keyword>
<dbReference type="EMBL" id="BSVA01000001">
    <property type="protein sequence ID" value="GMA91503.1"/>
    <property type="molecule type" value="Genomic_DNA"/>
</dbReference>
<comment type="caution">
    <text evidence="2">The sequence shown here is derived from an EMBL/GenBank/DDBJ whole genome shotgun (WGS) entry which is preliminary data.</text>
</comment>
<feature type="transmembrane region" description="Helical" evidence="1">
    <location>
        <begin position="12"/>
        <end position="38"/>
    </location>
</feature>
<feature type="transmembrane region" description="Helical" evidence="1">
    <location>
        <begin position="44"/>
        <end position="64"/>
    </location>
</feature>
<accession>A0ABQ6JVW0</accession>
<organism evidence="2 3">
    <name type="scientific">Homoserinibacter gongjuensis</name>
    <dbReference type="NCBI Taxonomy" id="1162968"/>
    <lineage>
        <taxon>Bacteria</taxon>
        <taxon>Bacillati</taxon>
        <taxon>Actinomycetota</taxon>
        <taxon>Actinomycetes</taxon>
        <taxon>Micrococcales</taxon>
        <taxon>Microbacteriaceae</taxon>
        <taxon>Homoserinibacter</taxon>
    </lineage>
</organism>
<keyword evidence="1" id="KW-0472">Membrane</keyword>
<dbReference type="Proteomes" id="UP001157069">
    <property type="component" value="Unassembled WGS sequence"/>
</dbReference>
<keyword evidence="1" id="KW-1133">Transmembrane helix</keyword>
<reference evidence="3" key="1">
    <citation type="journal article" date="2019" name="Int. J. Syst. Evol. Microbiol.">
        <title>The Global Catalogue of Microorganisms (GCM) 10K type strain sequencing project: providing services to taxonomists for standard genome sequencing and annotation.</title>
        <authorList>
            <consortium name="The Broad Institute Genomics Platform"/>
            <consortium name="The Broad Institute Genome Sequencing Center for Infectious Disease"/>
            <person name="Wu L."/>
            <person name="Ma J."/>
        </authorList>
    </citation>
    <scope>NUCLEOTIDE SEQUENCE [LARGE SCALE GENOMIC DNA]</scope>
    <source>
        <strain evidence="3">NBRC 108755</strain>
    </source>
</reference>
<keyword evidence="1" id="KW-0812">Transmembrane</keyword>
<evidence type="ECO:0000256" key="1">
    <source>
        <dbReference type="SAM" id="Phobius"/>
    </source>
</evidence>
<evidence type="ECO:0000313" key="3">
    <source>
        <dbReference type="Proteomes" id="UP001157069"/>
    </source>
</evidence>
<evidence type="ECO:0000313" key="2">
    <source>
        <dbReference type="EMBL" id="GMA91503.1"/>
    </source>
</evidence>
<name>A0ABQ6JVW0_9MICO</name>
<proteinExistence type="predicted"/>
<sequence>MGVDDDAVTRSAWVLLALIVARLVATLGFVVAALAAVAVWPSPWAFALAAASAMLLLAVIWLWWRVRQSLRANRTE</sequence>